<gene>
    <name evidence="1" type="ORF">GCM10010990_03100</name>
</gene>
<proteinExistence type="predicted"/>
<dbReference type="OrthoDB" id="8853368at2"/>
<accession>A0A916YR03</accession>
<reference evidence="1" key="1">
    <citation type="journal article" date="2014" name="Int. J. Syst. Evol. Microbiol.">
        <title>Complete genome sequence of Corynebacterium casei LMG S-19264T (=DSM 44701T), isolated from a smear-ripened cheese.</title>
        <authorList>
            <consortium name="US DOE Joint Genome Institute (JGI-PGF)"/>
            <person name="Walter F."/>
            <person name="Albersmeier A."/>
            <person name="Kalinowski J."/>
            <person name="Ruckert C."/>
        </authorList>
    </citation>
    <scope>NUCLEOTIDE SEQUENCE</scope>
    <source>
        <strain evidence="1">CGMCC 1.15360</strain>
    </source>
</reference>
<organism evidence="1 2">
    <name type="scientific">Croceicoccus mobilis</name>
    <dbReference type="NCBI Taxonomy" id="1703339"/>
    <lineage>
        <taxon>Bacteria</taxon>
        <taxon>Pseudomonadati</taxon>
        <taxon>Pseudomonadota</taxon>
        <taxon>Alphaproteobacteria</taxon>
        <taxon>Sphingomonadales</taxon>
        <taxon>Erythrobacteraceae</taxon>
        <taxon>Croceicoccus</taxon>
    </lineage>
</organism>
<sequence length="98" mass="11028">MRVAIPHSLDRAEVHRRLESRKDDIAGFVPGGLADIETYWQGEDTMMMVIRAMGQQLDGRVEIEDSQCVFEIDLPPALSFVEPMIGGKLEEKGRKLLS</sequence>
<evidence type="ECO:0000313" key="2">
    <source>
        <dbReference type="Proteomes" id="UP000612349"/>
    </source>
</evidence>
<evidence type="ECO:0000313" key="1">
    <source>
        <dbReference type="EMBL" id="GGD57260.1"/>
    </source>
</evidence>
<dbReference type="AlphaFoldDB" id="A0A916YR03"/>
<evidence type="ECO:0008006" key="3">
    <source>
        <dbReference type="Google" id="ProtNLM"/>
    </source>
</evidence>
<dbReference type="Proteomes" id="UP000612349">
    <property type="component" value="Unassembled WGS sequence"/>
</dbReference>
<dbReference type="RefSeq" id="WP_066772678.1">
    <property type="nucleotide sequence ID" value="NZ_BMIP01000001.1"/>
</dbReference>
<name>A0A916YR03_9SPHN</name>
<reference evidence="1" key="2">
    <citation type="submission" date="2020-09" db="EMBL/GenBank/DDBJ databases">
        <authorList>
            <person name="Sun Q."/>
            <person name="Zhou Y."/>
        </authorList>
    </citation>
    <scope>NUCLEOTIDE SEQUENCE</scope>
    <source>
        <strain evidence="1">CGMCC 1.15360</strain>
    </source>
</reference>
<keyword evidence="2" id="KW-1185">Reference proteome</keyword>
<protein>
    <recommendedName>
        <fullName evidence="3">Polyhydroxyalkanoic acid system protein</fullName>
    </recommendedName>
</protein>
<dbReference type="EMBL" id="BMIP01000001">
    <property type="protein sequence ID" value="GGD57260.1"/>
    <property type="molecule type" value="Genomic_DNA"/>
</dbReference>
<comment type="caution">
    <text evidence="1">The sequence shown here is derived from an EMBL/GenBank/DDBJ whole genome shotgun (WGS) entry which is preliminary data.</text>
</comment>